<gene>
    <name evidence="11" type="ORF">GCM10020366_41910</name>
</gene>
<dbReference type="SUPFAM" id="SSF54427">
    <property type="entry name" value="NTF2-like"/>
    <property type="match status" value="1"/>
</dbReference>
<dbReference type="InterPro" id="IPR032710">
    <property type="entry name" value="NTF2-like_dom_sf"/>
</dbReference>
<dbReference type="Proteomes" id="UP001500483">
    <property type="component" value="Unassembled WGS sequence"/>
</dbReference>
<evidence type="ECO:0000256" key="8">
    <source>
        <dbReference type="SAM" id="MobiDB-lite"/>
    </source>
</evidence>
<sequence>MSAQDRLVAGRYRVESRLGSGAMGVVWKASDERLNRMVAVKELHLRQSSNDQDVQTAKRRAIREGRITARLMHRHAIAVYDVVEEDGRPCLIMEYLDSRSLEAVLAERGTLPVPEVAKLGSDVAAALVAAHDAKIVHRDVKPGNILVADDITKITDFGISRALGDASTTGVLAGTPAYLAPEVAQGGKADFHTDVYSLGSTLYAALEGRPPFGLGDNSIVLLHRVASGEFDPPENAGELGPVLLRMLAADPALRPTMQQAQRALAAVAAGDELPAEFTAVPIPTPTRPLREEQPAPAPAPVAEPARESKNRGRYGLILVGALLVVGAGVAAALLTGNLSGDRTAAPPATSEEVQPRPEPSSGQEPAPSSTADEPTSAEQPAPPEPPQQPETPDQVVSEYYAAMPGNLDAAWQQLTPDYQTNHAGGYDAFREFWQPITGVQASGVTTEGTNTAQATITYQFNDGRTVEERTRYTLVRDGSSWKIAATTVLSSRTR</sequence>
<keyword evidence="6 7" id="KW-0067">ATP-binding</keyword>
<evidence type="ECO:0000256" key="4">
    <source>
        <dbReference type="ARBA" id="ARBA00022741"/>
    </source>
</evidence>
<evidence type="ECO:0000313" key="12">
    <source>
        <dbReference type="Proteomes" id="UP001500483"/>
    </source>
</evidence>
<evidence type="ECO:0000256" key="3">
    <source>
        <dbReference type="ARBA" id="ARBA00022679"/>
    </source>
</evidence>
<keyword evidence="9" id="KW-0472">Membrane</keyword>
<dbReference type="EMBL" id="BAAAYK010000038">
    <property type="protein sequence ID" value="GAA3360724.1"/>
    <property type="molecule type" value="Genomic_DNA"/>
</dbReference>
<feature type="region of interest" description="Disordered" evidence="8">
    <location>
        <begin position="339"/>
        <end position="392"/>
    </location>
</feature>
<feature type="compositionally biased region" description="Pro residues" evidence="8">
    <location>
        <begin position="380"/>
        <end position="389"/>
    </location>
</feature>
<dbReference type="PANTHER" id="PTHR43289:SF6">
    <property type="entry name" value="SERINE_THREONINE-PROTEIN KINASE NEKL-3"/>
    <property type="match status" value="1"/>
</dbReference>
<protein>
    <recommendedName>
        <fullName evidence="1">non-specific serine/threonine protein kinase</fullName>
        <ecNumber evidence="1">2.7.11.1</ecNumber>
    </recommendedName>
</protein>
<name>A0ABP6RV95_9PSEU</name>
<evidence type="ECO:0000256" key="1">
    <source>
        <dbReference type="ARBA" id="ARBA00012513"/>
    </source>
</evidence>
<feature type="region of interest" description="Disordered" evidence="8">
    <location>
        <begin position="281"/>
        <end position="308"/>
    </location>
</feature>
<evidence type="ECO:0000256" key="2">
    <source>
        <dbReference type="ARBA" id="ARBA00022527"/>
    </source>
</evidence>
<dbReference type="PANTHER" id="PTHR43289">
    <property type="entry name" value="MITOGEN-ACTIVATED PROTEIN KINASE KINASE KINASE 20-RELATED"/>
    <property type="match status" value="1"/>
</dbReference>
<evidence type="ECO:0000256" key="5">
    <source>
        <dbReference type="ARBA" id="ARBA00022777"/>
    </source>
</evidence>
<keyword evidence="4 7" id="KW-0547">Nucleotide-binding</keyword>
<dbReference type="SUPFAM" id="SSF56112">
    <property type="entry name" value="Protein kinase-like (PK-like)"/>
    <property type="match status" value="1"/>
</dbReference>
<dbReference type="GO" id="GO:0016301">
    <property type="term" value="F:kinase activity"/>
    <property type="evidence" value="ECO:0007669"/>
    <property type="project" value="UniProtKB-KW"/>
</dbReference>
<dbReference type="SMART" id="SM00220">
    <property type="entry name" value="S_TKc"/>
    <property type="match status" value="1"/>
</dbReference>
<dbReference type="RefSeq" id="WP_258341867.1">
    <property type="nucleotide sequence ID" value="NZ_BAAAYK010000038.1"/>
</dbReference>
<comment type="caution">
    <text evidence="11">The sequence shown here is derived from an EMBL/GenBank/DDBJ whole genome shotgun (WGS) entry which is preliminary data.</text>
</comment>
<dbReference type="InterPro" id="IPR017441">
    <property type="entry name" value="Protein_kinase_ATP_BS"/>
</dbReference>
<dbReference type="Gene3D" id="3.30.200.20">
    <property type="entry name" value="Phosphorylase Kinase, domain 1"/>
    <property type="match status" value="1"/>
</dbReference>
<dbReference type="Gene3D" id="1.10.510.10">
    <property type="entry name" value="Transferase(Phosphotransferase) domain 1"/>
    <property type="match status" value="1"/>
</dbReference>
<dbReference type="InterPro" id="IPR000719">
    <property type="entry name" value="Prot_kinase_dom"/>
</dbReference>
<dbReference type="EC" id="2.7.11.1" evidence="1"/>
<dbReference type="InterPro" id="IPR008271">
    <property type="entry name" value="Ser/Thr_kinase_AS"/>
</dbReference>
<dbReference type="PROSITE" id="PS00108">
    <property type="entry name" value="PROTEIN_KINASE_ST"/>
    <property type="match status" value="1"/>
</dbReference>
<evidence type="ECO:0000259" key="10">
    <source>
        <dbReference type="PROSITE" id="PS50011"/>
    </source>
</evidence>
<keyword evidence="2" id="KW-0723">Serine/threonine-protein kinase</keyword>
<keyword evidence="3" id="KW-0808">Transferase</keyword>
<keyword evidence="12" id="KW-1185">Reference proteome</keyword>
<proteinExistence type="predicted"/>
<keyword evidence="9" id="KW-0812">Transmembrane</keyword>
<feature type="binding site" evidence="7">
    <location>
        <position position="41"/>
    </location>
    <ligand>
        <name>ATP</name>
        <dbReference type="ChEBI" id="CHEBI:30616"/>
    </ligand>
</feature>
<organism evidence="11 12">
    <name type="scientific">Saccharopolyspora gregorii</name>
    <dbReference type="NCBI Taxonomy" id="33914"/>
    <lineage>
        <taxon>Bacteria</taxon>
        <taxon>Bacillati</taxon>
        <taxon>Actinomycetota</taxon>
        <taxon>Actinomycetes</taxon>
        <taxon>Pseudonocardiales</taxon>
        <taxon>Pseudonocardiaceae</taxon>
        <taxon>Saccharopolyspora</taxon>
    </lineage>
</organism>
<accession>A0ABP6RV95</accession>
<reference evidence="12" key="1">
    <citation type="journal article" date="2019" name="Int. J. Syst. Evol. Microbiol.">
        <title>The Global Catalogue of Microorganisms (GCM) 10K type strain sequencing project: providing services to taxonomists for standard genome sequencing and annotation.</title>
        <authorList>
            <consortium name="The Broad Institute Genomics Platform"/>
            <consortium name="The Broad Institute Genome Sequencing Center for Infectious Disease"/>
            <person name="Wu L."/>
            <person name="Ma J."/>
        </authorList>
    </citation>
    <scope>NUCLEOTIDE SEQUENCE [LARGE SCALE GENOMIC DNA]</scope>
    <source>
        <strain evidence="12">JCM 9687</strain>
    </source>
</reference>
<keyword evidence="5 11" id="KW-0418">Kinase</keyword>
<dbReference type="PROSITE" id="PS00107">
    <property type="entry name" value="PROTEIN_KINASE_ATP"/>
    <property type="match status" value="1"/>
</dbReference>
<dbReference type="InterPro" id="IPR011009">
    <property type="entry name" value="Kinase-like_dom_sf"/>
</dbReference>
<evidence type="ECO:0000256" key="7">
    <source>
        <dbReference type="PROSITE-ProRule" id="PRU10141"/>
    </source>
</evidence>
<dbReference type="CDD" id="cd14014">
    <property type="entry name" value="STKc_PknB_like"/>
    <property type="match status" value="1"/>
</dbReference>
<keyword evidence="9" id="KW-1133">Transmembrane helix</keyword>
<evidence type="ECO:0000256" key="9">
    <source>
        <dbReference type="SAM" id="Phobius"/>
    </source>
</evidence>
<feature type="compositionally biased region" description="Polar residues" evidence="8">
    <location>
        <begin position="360"/>
        <end position="372"/>
    </location>
</feature>
<dbReference type="Pfam" id="PF00069">
    <property type="entry name" value="Pkinase"/>
    <property type="match status" value="1"/>
</dbReference>
<dbReference type="PROSITE" id="PS50011">
    <property type="entry name" value="PROTEIN_KINASE_DOM"/>
    <property type="match status" value="1"/>
</dbReference>
<evidence type="ECO:0000256" key="6">
    <source>
        <dbReference type="ARBA" id="ARBA00022840"/>
    </source>
</evidence>
<feature type="transmembrane region" description="Helical" evidence="9">
    <location>
        <begin position="314"/>
        <end position="334"/>
    </location>
</feature>
<feature type="domain" description="Protein kinase" evidence="10">
    <location>
        <begin position="12"/>
        <end position="267"/>
    </location>
</feature>
<evidence type="ECO:0000313" key="11">
    <source>
        <dbReference type="EMBL" id="GAA3360724.1"/>
    </source>
</evidence>